<organism evidence="2 3">
    <name type="scientific">Pelotomaculum thermopropionicum (strain DSM 13744 / JCM 10971 / SI)</name>
    <dbReference type="NCBI Taxonomy" id="370438"/>
    <lineage>
        <taxon>Bacteria</taxon>
        <taxon>Bacillati</taxon>
        <taxon>Bacillota</taxon>
        <taxon>Clostridia</taxon>
        <taxon>Eubacteriales</taxon>
        <taxon>Desulfotomaculaceae</taxon>
        <taxon>Pelotomaculum</taxon>
    </lineage>
</organism>
<dbReference type="Pfam" id="PF00857">
    <property type="entry name" value="Isochorismatase"/>
    <property type="match status" value="1"/>
</dbReference>
<dbReference type="InterPro" id="IPR036380">
    <property type="entry name" value="Isochorismatase-like_sf"/>
</dbReference>
<sequence length="223" mass="24841">MKCRKEAFLEKSLDTLSSICDIIDNLPRLKVDGFIPEKTVLVIVDMINAFAREGNLMSPRVNELVSTVSGILKLCRKHGIGAIAFADCHAPESPEFDAYPKHALAGTSESEVVDEIKEIGGYTLILKNSTNGFLEEGFQSWLRENPQVENFIVVGDCTDICVQQFATTLKADFNRRNRRVRVIVPVNAVDTYDYEPHNGDLMHLMALFSMMGNGIELCKGLVE</sequence>
<keyword evidence="3" id="KW-1185">Reference proteome</keyword>
<dbReference type="Gene3D" id="3.40.50.850">
    <property type="entry name" value="Isochorismatase-like"/>
    <property type="match status" value="1"/>
</dbReference>
<dbReference type="HOGENOM" id="CLU_068979_9_0_9"/>
<dbReference type="EMBL" id="AP009389">
    <property type="protein sequence ID" value="BAF59833.1"/>
    <property type="molecule type" value="Genomic_DNA"/>
</dbReference>
<dbReference type="Proteomes" id="UP000006556">
    <property type="component" value="Chromosome"/>
</dbReference>
<dbReference type="KEGG" id="pth:PTH_1652"/>
<dbReference type="STRING" id="370438.PTH_1652"/>
<dbReference type="GO" id="GO:0008936">
    <property type="term" value="F:nicotinamidase activity"/>
    <property type="evidence" value="ECO:0007669"/>
    <property type="project" value="InterPro"/>
</dbReference>
<reference evidence="3" key="1">
    <citation type="journal article" date="2008" name="Genome Res.">
        <title>The genome of Pelotomaculum thermopropionicum reveals niche-associated evolution in anaerobic microbiota.</title>
        <authorList>
            <person name="Kosaka T."/>
            <person name="Kato S."/>
            <person name="Shimoyama T."/>
            <person name="Ishii S."/>
            <person name="Abe T."/>
            <person name="Watanabe K."/>
        </authorList>
    </citation>
    <scope>NUCLEOTIDE SEQUENCE [LARGE SCALE GENOMIC DNA]</scope>
    <source>
        <strain evidence="3">DSM 13744 / JCM 10971 / SI</strain>
    </source>
</reference>
<protein>
    <submittedName>
        <fullName evidence="2">Amidases related to nicotinamidase</fullName>
    </submittedName>
</protein>
<dbReference type="InterPro" id="IPR000868">
    <property type="entry name" value="Isochorismatase-like_dom"/>
</dbReference>
<name>A5D1R5_PELTS</name>
<dbReference type="CDD" id="cd00431">
    <property type="entry name" value="cysteine_hydrolases"/>
    <property type="match status" value="1"/>
</dbReference>
<evidence type="ECO:0000313" key="3">
    <source>
        <dbReference type="Proteomes" id="UP000006556"/>
    </source>
</evidence>
<gene>
    <name evidence="2" type="primary">PncA</name>
    <name evidence="2" type="ordered locus">PTH_1652</name>
</gene>
<dbReference type="InterPro" id="IPR044717">
    <property type="entry name" value="NIC1"/>
</dbReference>
<evidence type="ECO:0000259" key="1">
    <source>
        <dbReference type="Pfam" id="PF00857"/>
    </source>
</evidence>
<dbReference type="eggNOG" id="COG1335">
    <property type="taxonomic scope" value="Bacteria"/>
</dbReference>
<accession>A5D1R5</accession>
<dbReference type="PANTHER" id="PTHR47297:SF2">
    <property type="entry name" value="OS02G0606800 PROTEIN"/>
    <property type="match status" value="1"/>
</dbReference>
<evidence type="ECO:0000313" key="2">
    <source>
        <dbReference type="EMBL" id="BAF59833.1"/>
    </source>
</evidence>
<dbReference type="GO" id="GO:0019365">
    <property type="term" value="P:pyridine nucleotide salvage"/>
    <property type="evidence" value="ECO:0007669"/>
    <property type="project" value="InterPro"/>
</dbReference>
<proteinExistence type="predicted"/>
<feature type="domain" description="Isochorismatase-like" evidence="1">
    <location>
        <begin position="39"/>
        <end position="209"/>
    </location>
</feature>
<dbReference type="PANTHER" id="PTHR47297">
    <property type="match status" value="1"/>
</dbReference>
<dbReference type="AlphaFoldDB" id="A5D1R5"/>
<dbReference type="SUPFAM" id="SSF52499">
    <property type="entry name" value="Isochorismatase-like hydrolases"/>
    <property type="match status" value="1"/>
</dbReference>